<dbReference type="InterPro" id="IPR052155">
    <property type="entry name" value="Biofilm_reg_signaling"/>
</dbReference>
<evidence type="ECO:0000259" key="4">
    <source>
        <dbReference type="PROSITE" id="PS50883"/>
    </source>
</evidence>
<dbReference type="SUPFAM" id="SSF55785">
    <property type="entry name" value="PYP-like sensor domain (PAS domain)"/>
    <property type="match status" value="1"/>
</dbReference>
<comment type="caution">
    <text evidence="6">The sequence shown here is derived from an EMBL/GenBank/DDBJ whole genome shotgun (WGS) entry which is preliminary data.</text>
</comment>
<dbReference type="InterPro" id="IPR035919">
    <property type="entry name" value="EAL_sf"/>
</dbReference>
<accession>A0A512PGL3</accession>
<dbReference type="PROSITE" id="PS50883">
    <property type="entry name" value="EAL"/>
    <property type="match status" value="1"/>
</dbReference>
<dbReference type="SMART" id="SM00091">
    <property type="entry name" value="PAS"/>
    <property type="match status" value="1"/>
</dbReference>
<proteinExistence type="predicted"/>
<evidence type="ECO:0000259" key="2">
    <source>
        <dbReference type="PROSITE" id="PS50112"/>
    </source>
</evidence>
<dbReference type="Pfam" id="PF08448">
    <property type="entry name" value="PAS_4"/>
    <property type="match status" value="1"/>
</dbReference>
<dbReference type="InterPro" id="IPR000014">
    <property type="entry name" value="PAS"/>
</dbReference>
<organism evidence="6 7">
    <name type="scientific">Cellulomonas soli</name>
    <dbReference type="NCBI Taxonomy" id="931535"/>
    <lineage>
        <taxon>Bacteria</taxon>
        <taxon>Bacillati</taxon>
        <taxon>Actinomycetota</taxon>
        <taxon>Actinomycetes</taxon>
        <taxon>Micrococcales</taxon>
        <taxon>Cellulomonadaceae</taxon>
        <taxon>Cellulomonas</taxon>
    </lineage>
</organism>
<dbReference type="AlphaFoldDB" id="A0A512PGL3"/>
<dbReference type="InterPro" id="IPR001610">
    <property type="entry name" value="PAC"/>
</dbReference>
<dbReference type="SMART" id="SM00086">
    <property type="entry name" value="PAC"/>
    <property type="match status" value="1"/>
</dbReference>
<dbReference type="PROSITE" id="PS50113">
    <property type="entry name" value="PAC"/>
    <property type="match status" value="1"/>
</dbReference>
<evidence type="ECO:0000313" key="6">
    <source>
        <dbReference type="EMBL" id="GEP70336.1"/>
    </source>
</evidence>
<sequence length="901" mass="97054">MVTVHGRERGPALPSATPPYAPIELSPAEVDEVLARPLEALERQAPLLLVTVDTDLRVRAAAGRFAELADLTTTGRRLDGARFPLPSLVAAVTEAMDGGTVQRLDVPFGQSVLDVIVRSVVVGSTPVGAVLFGQDVTNVRTAERRAATLTRISAVHSGAHDSPAAVMQLVADAVAEHTGSGVVVRTTRDSRLEKRAIAHQDPAALADLERAVGAAGAVPLARMNSQLSQATALVTVTWEEWARTLWLPREAREPLEKRDTRAVMSWAMRAGGQVLGLMIVTVMGSSRSDLESESEISFLTDIAARAGLQLETALLRERASTVSQELADSEARFRSAFDAAPVGMVLTSASPDRPGVVTRVNDAYTTIIGRPAGEVVGRPVDELVHPLDVDEVRRLVRQVADGVRNGFTVEHRVRRPDGSLRWVRVSAKTAADGSGGHGQIIGHVEDVTDHRATQDELARRALYDGLTGLPNRNLTLDHLRLALAGLRRRPGRVAVLFGDLDRFKAINDTYGHEVGDRVLVEVASRLRATVRSQDTPGRLGGDEFLVVCQDAGSDDDVRHLVERVLEVLDEPVMVRTAGVRAELHVGASIGVSVTADPLAQPDRVLYEADTAMYEAKRLGRGRYHLFQENLGHAAERRMRIEQELRVALDERRWVLHYQPIVDLASGRVHGFEALLRMRDPQGGLVLPGEFIDVAEESALIHPIGDWVMAEACRQLAQWQRLDLPGPPLVMAVNVTGRQAAEAAASGSVLHTASDAGILPGTLCLEVTERTLLDAADSVVRDLEQLTEAGVQLAIDDFGTGYSSLSYLQQFPVHTVKIDRSFVSGLGVNGRDEAIVAAVAALGSTLGLQVVAEGVETQDQVEHLRRLGCSVGQGYHLGRPCPADEMTALLLGGLDQKVKTAT</sequence>
<protein>
    <recommendedName>
        <fullName evidence="8">GGDEF domain-containing protein</fullName>
    </recommendedName>
</protein>
<dbReference type="NCBIfam" id="TIGR00254">
    <property type="entry name" value="GGDEF"/>
    <property type="match status" value="1"/>
</dbReference>
<dbReference type="Pfam" id="PF00563">
    <property type="entry name" value="EAL"/>
    <property type="match status" value="1"/>
</dbReference>
<dbReference type="Gene3D" id="3.20.20.450">
    <property type="entry name" value="EAL domain"/>
    <property type="match status" value="1"/>
</dbReference>
<dbReference type="SUPFAM" id="SSF55073">
    <property type="entry name" value="Nucleotide cyclase"/>
    <property type="match status" value="1"/>
</dbReference>
<dbReference type="InterPro" id="IPR013656">
    <property type="entry name" value="PAS_4"/>
</dbReference>
<evidence type="ECO:0000259" key="5">
    <source>
        <dbReference type="PROSITE" id="PS50887"/>
    </source>
</evidence>
<dbReference type="SUPFAM" id="SSF141868">
    <property type="entry name" value="EAL domain-like"/>
    <property type="match status" value="1"/>
</dbReference>
<dbReference type="InterPro" id="IPR000700">
    <property type="entry name" value="PAS-assoc_C"/>
</dbReference>
<dbReference type="CDD" id="cd01949">
    <property type="entry name" value="GGDEF"/>
    <property type="match status" value="1"/>
</dbReference>
<keyword evidence="7" id="KW-1185">Reference proteome</keyword>
<dbReference type="InterPro" id="IPR000160">
    <property type="entry name" value="GGDEF_dom"/>
</dbReference>
<dbReference type="PROSITE" id="PS50887">
    <property type="entry name" value="GGDEF"/>
    <property type="match status" value="1"/>
</dbReference>
<feature type="domain" description="EAL" evidence="4">
    <location>
        <begin position="637"/>
        <end position="893"/>
    </location>
</feature>
<evidence type="ECO:0000313" key="7">
    <source>
        <dbReference type="Proteomes" id="UP000321798"/>
    </source>
</evidence>
<feature type="region of interest" description="Disordered" evidence="1">
    <location>
        <begin position="1"/>
        <end position="20"/>
    </location>
</feature>
<gene>
    <name evidence="6" type="ORF">CSO01_30510</name>
</gene>
<dbReference type="InterPro" id="IPR001633">
    <property type="entry name" value="EAL_dom"/>
</dbReference>
<dbReference type="InterPro" id="IPR029787">
    <property type="entry name" value="Nucleotide_cyclase"/>
</dbReference>
<feature type="compositionally biased region" description="Basic and acidic residues" evidence="1">
    <location>
        <begin position="1"/>
        <end position="10"/>
    </location>
</feature>
<reference evidence="6 7" key="1">
    <citation type="submission" date="2019-07" db="EMBL/GenBank/DDBJ databases">
        <title>Whole genome shotgun sequence of Cellulomonas soli NBRC 109434.</title>
        <authorList>
            <person name="Hosoyama A."/>
            <person name="Uohara A."/>
            <person name="Ohji S."/>
            <person name="Ichikawa N."/>
        </authorList>
    </citation>
    <scope>NUCLEOTIDE SEQUENCE [LARGE SCALE GENOMIC DNA]</scope>
    <source>
        <strain evidence="6 7">NBRC 109434</strain>
    </source>
</reference>
<feature type="domain" description="GGDEF" evidence="5">
    <location>
        <begin position="491"/>
        <end position="628"/>
    </location>
</feature>
<dbReference type="Gene3D" id="3.30.450.40">
    <property type="match status" value="1"/>
</dbReference>
<dbReference type="InterPro" id="IPR029016">
    <property type="entry name" value="GAF-like_dom_sf"/>
</dbReference>
<name>A0A512PGL3_9CELL</name>
<dbReference type="Proteomes" id="UP000321798">
    <property type="component" value="Unassembled WGS sequence"/>
</dbReference>
<dbReference type="Pfam" id="PF00990">
    <property type="entry name" value="GGDEF"/>
    <property type="match status" value="1"/>
</dbReference>
<dbReference type="NCBIfam" id="TIGR00229">
    <property type="entry name" value="sensory_box"/>
    <property type="match status" value="1"/>
</dbReference>
<evidence type="ECO:0000256" key="1">
    <source>
        <dbReference type="SAM" id="MobiDB-lite"/>
    </source>
</evidence>
<dbReference type="Gene3D" id="3.30.450.20">
    <property type="entry name" value="PAS domain"/>
    <property type="match status" value="1"/>
</dbReference>
<dbReference type="PANTHER" id="PTHR44757">
    <property type="entry name" value="DIGUANYLATE CYCLASE DGCP"/>
    <property type="match status" value="1"/>
</dbReference>
<dbReference type="CDD" id="cd00130">
    <property type="entry name" value="PAS"/>
    <property type="match status" value="1"/>
</dbReference>
<evidence type="ECO:0008006" key="8">
    <source>
        <dbReference type="Google" id="ProtNLM"/>
    </source>
</evidence>
<dbReference type="CDD" id="cd01948">
    <property type="entry name" value="EAL"/>
    <property type="match status" value="1"/>
</dbReference>
<evidence type="ECO:0000259" key="3">
    <source>
        <dbReference type="PROSITE" id="PS50113"/>
    </source>
</evidence>
<dbReference type="Gene3D" id="3.30.70.270">
    <property type="match status" value="1"/>
</dbReference>
<dbReference type="SMART" id="SM00267">
    <property type="entry name" value="GGDEF"/>
    <property type="match status" value="1"/>
</dbReference>
<dbReference type="PANTHER" id="PTHR44757:SF2">
    <property type="entry name" value="BIOFILM ARCHITECTURE MAINTENANCE PROTEIN MBAA"/>
    <property type="match status" value="1"/>
</dbReference>
<feature type="domain" description="PAS" evidence="2">
    <location>
        <begin position="329"/>
        <end position="403"/>
    </location>
</feature>
<dbReference type="InterPro" id="IPR035965">
    <property type="entry name" value="PAS-like_dom_sf"/>
</dbReference>
<feature type="domain" description="PAC" evidence="3">
    <location>
        <begin position="407"/>
        <end position="459"/>
    </location>
</feature>
<dbReference type="SMART" id="SM00052">
    <property type="entry name" value="EAL"/>
    <property type="match status" value="1"/>
</dbReference>
<dbReference type="InterPro" id="IPR043128">
    <property type="entry name" value="Rev_trsase/Diguanyl_cyclase"/>
</dbReference>
<dbReference type="EMBL" id="BKAL01000011">
    <property type="protein sequence ID" value="GEP70336.1"/>
    <property type="molecule type" value="Genomic_DNA"/>
</dbReference>
<dbReference type="PROSITE" id="PS50112">
    <property type="entry name" value="PAS"/>
    <property type="match status" value="1"/>
</dbReference>
<dbReference type="SUPFAM" id="SSF55781">
    <property type="entry name" value="GAF domain-like"/>
    <property type="match status" value="1"/>
</dbReference>